<accession>A0ABY4PEC0</accession>
<dbReference type="PANTHER" id="PTHR36435">
    <property type="entry name" value="SLR1288 PROTEIN"/>
    <property type="match status" value="1"/>
</dbReference>
<dbReference type="RefSeq" id="WP_249513041.1">
    <property type="nucleotide sequence ID" value="NZ_CP093365.1"/>
</dbReference>
<evidence type="ECO:0000256" key="1">
    <source>
        <dbReference type="ARBA" id="ARBA00009067"/>
    </source>
</evidence>
<dbReference type="GO" id="GO:0008237">
    <property type="term" value="F:metallopeptidase activity"/>
    <property type="evidence" value="ECO:0007669"/>
    <property type="project" value="UniProtKB-KW"/>
</dbReference>
<feature type="transmembrane region" description="Helical" evidence="2">
    <location>
        <begin position="50"/>
        <end position="71"/>
    </location>
</feature>
<feature type="transmembrane region" description="Helical" evidence="2">
    <location>
        <begin position="87"/>
        <end position="105"/>
    </location>
</feature>
<keyword evidence="2" id="KW-0812">Transmembrane</keyword>
<dbReference type="Pfam" id="PF02517">
    <property type="entry name" value="Rce1-like"/>
    <property type="match status" value="1"/>
</dbReference>
<feature type="transmembrane region" description="Helical" evidence="2">
    <location>
        <begin position="151"/>
        <end position="174"/>
    </location>
</feature>
<proteinExistence type="inferred from homology"/>
<dbReference type="EMBL" id="CP093365">
    <property type="protein sequence ID" value="UQS83856.1"/>
    <property type="molecule type" value="Genomic_DNA"/>
</dbReference>
<feature type="transmembrane region" description="Helical" evidence="2">
    <location>
        <begin position="180"/>
        <end position="198"/>
    </location>
</feature>
<protein>
    <submittedName>
        <fullName evidence="4">CPBP family intramembrane metalloprotease</fullName>
    </submittedName>
</protein>
<dbReference type="InterPro" id="IPR003675">
    <property type="entry name" value="Rce1/LyrA-like_dom"/>
</dbReference>
<dbReference type="PANTHER" id="PTHR36435:SF1">
    <property type="entry name" value="CAAX AMINO TERMINAL PROTEASE FAMILY PROTEIN"/>
    <property type="match status" value="1"/>
</dbReference>
<name>A0ABY4PEC0_9LACO</name>
<comment type="similarity">
    <text evidence="1">Belongs to the UPF0177 family.</text>
</comment>
<keyword evidence="4" id="KW-0378">Hydrolase</keyword>
<reference evidence="4 5" key="1">
    <citation type="journal article" date="2022" name="Int. J. Syst. Evol. Microbiol.">
        <title>Apilactobacillus apisilvae sp. nov., Nicolia spurrieriana gen. nov. sp. nov., Bombilactobacillus folatiphilus sp. nov. and Bombilactobacillus thymidiniphilus sp. nov., four new lactic acid bacterial isolates from stingless bees Tetragonula carbonaria and Austroplebeia australis.</title>
        <authorList>
            <person name="Oliphant S.A."/>
            <person name="Watson-Haigh N.S."/>
            <person name="Sumby K.M."/>
            <person name="Gardner J."/>
            <person name="Groom S."/>
            <person name="Jiranek V."/>
        </authorList>
    </citation>
    <scope>NUCLEOTIDE SEQUENCE [LARGE SCALE GENOMIC DNA]</scope>
    <source>
        <strain evidence="4 5">SG4_A1</strain>
    </source>
</reference>
<gene>
    <name evidence="4" type="ORF">MOO47_01235</name>
</gene>
<keyword evidence="2" id="KW-1133">Transmembrane helix</keyword>
<evidence type="ECO:0000256" key="2">
    <source>
        <dbReference type="SAM" id="Phobius"/>
    </source>
</evidence>
<keyword evidence="2" id="KW-0472">Membrane</keyword>
<dbReference type="Proteomes" id="UP000831947">
    <property type="component" value="Chromosome"/>
</dbReference>
<organism evidence="4 5">
    <name type="scientific">Bombilactobacillus thymidiniphilus</name>
    <dbReference type="NCBI Taxonomy" id="2923363"/>
    <lineage>
        <taxon>Bacteria</taxon>
        <taxon>Bacillati</taxon>
        <taxon>Bacillota</taxon>
        <taxon>Bacilli</taxon>
        <taxon>Lactobacillales</taxon>
        <taxon>Lactobacillaceae</taxon>
        <taxon>Bombilactobacillus</taxon>
    </lineage>
</organism>
<sequence length="220" mass="25160">MKINFKNNDYLSIIIKIIALIFFYFFQQVPNLILQLAILHKMQYQFKTQLLTTGIFIITIILTVGILWLVLKKSQVFQSQQLTKKSWTIIILGIIATVIVNLLLVNFMQPSNGNDNISALTTIMKAFPLIFVIYVVFIAPISEEILFRGLFINWFFADHLYLGTVCSSLLFGILHTSSDPIYFLSKCLLGFVLSLVYLRTKNIKASILVHFGNNLLALFI</sequence>
<feature type="transmembrane region" description="Helical" evidence="2">
    <location>
        <begin position="12"/>
        <end position="30"/>
    </location>
</feature>
<keyword evidence="4" id="KW-0482">Metalloprotease</keyword>
<feature type="domain" description="CAAX prenyl protease 2/Lysostaphin resistance protein A-like" evidence="3">
    <location>
        <begin position="127"/>
        <end position="216"/>
    </location>
</feature>
<evidence type="ECO:0000313" key="5">
    <source>
        <dbReference type="Proteomes" id="UP000831947"/>
    </source>
</evidence>
<evidence type="ECO:0000259" key="3">
    <source>
        <dbReference type="Pfam" id="PF02517"/>
    </source>
</evidence>
<feature type="transmembrane region" description="Helical" evidence="2">
    <location>
        <begin position="117"/>
        <end position="139"/>
    </location>
</feature>
<dbReference type="InterPro" id="IPR052710">
    <property type="entry name" value="CAAX_protease"/>
</dbReference>
<keyword evidence="4" id="KW-0645">Protease</keyword>
<keyword evidence="5" id="KW-1185">Reference proteome</keyword>
<evidence type="ECO:0000313" key="4">
    <source>
        <dbReference type="EMBL" id="UQS83856.1"/>
    </source>
</evidence>